<gene>
    <name evidence="2" type="ORF">LUZ63_010819</name>
</gene>
<dbReference type="PANTHER" id="PTHR33321:SF12">
    <property type="entry name" value="PLANT BASIC SECRETORY PROTEIN (BSP) FAMILY PROTEIN"/>
    <property type="match status" value="1"/>
</dbReference>
<dbReference type="InterPro" id="IPR007541">
    <property type="entry name" value="Uncharacterised_BSP"/>
</dbReference>
<evidence type="ECO:0008006" key="4">
    <source>
        <dbReference type="Google" id="ProtNLM"/>
    </source>
</evidence>
<evidence type="ECO:0000313" key="3">
    <source>
        <dbReference type="Proteomes" id="UP001151287"/>
    </source>
</evidence>
<feature type="chain" id="PRO_5040481827" description="Basic secretory protease" evidence="1">
    <location>
        <begin position="23"/>
        <end position="226"/>
    </location>
</feature>
<reference evidence="2" key="1">
    <citation type="journal article" date="2022" name="Cell">
        <title>Repeat-based holocentromeres influence genome architecture and karyotype evolution.</title>
        <authorList>
            <person name="Hofstatter P.G."/>
            <person name="Thangavel G."/>
            <person name="Lux T."/>
            <person name="Neumann P."/>
            <person name="Vondrak T."/>
            <person name="Novak P."/>
            <person name="Zhang M."/>
            <person name="Costa L."/>
            <person name="Castellani M."/>
            <person name="Scott A."/>
            <person name="Toegelov H."/>
            <person name="Fuchs J."/>
            <person name="Mata-Sucre Y."/>
            <person name="Dias Y."/>
            <person name="Vanzela A.L.L."/>
            <person name="Huettel B."/>
            <person name="Almeida C.C.S."/>
            <person name="Simkova H."/>
            <person name="Souza G."/>
            <person name="Pedrosa-Harand A."/>
            <person name="Macas J."/>
            <person name="Mayer K.F.X."/>
            <person name="Houben A."/>
            <person name="Marques A."/>
        </authorList>
    </citation>
    <scope>NUCLEOTIDE SEQUENCE</scope>
    <source>
        <strain evidence="2">RhyBre1mFocal</strain>
    </source>
</reference>
<accession>A0A9Q0HPV3</accession>
<name>A0A9Q0HPV3_9POAL</name>
<dbReference type="OrthoDB" id="891726at2759"/>
<dbReference type="Proteomes" id="UP001151287">
    <property type="component" value="Unassembled WGS sequence"/>
</dbReference>
<evidence type="ECO:0000256" key="1">
    <source>
        <dbReference type="SAM" id="SignalP"/>
    </source>
</evidence>
<feature type="signal peptide" evidence="1">
    <location>
        <begin position="1"/>
        <end position="22"/>
    </location>
</feature>
<dbReference type="EMBL" id="JAMQYH010000003">
    <property type="protein sequence ID" value="KAJ1694121.1"/>
    <property type="molecule type" value="Genomic_DNA"/>
</dbReference>
<protein>
    <recommendedName>
        <fullName evidence="4">Basic secretory protease</fullName>
    </recommendedName>
</protein>
<evidence type="ECO:0000313" key="2">
    <source>
        <dbReference type="EMBL" id="KAJ1694121.1"/>
    </source>
</evidence>
<keyword evidence="1" id="KW-0732">Signal</keyword>
<dbReference type="PANTHER" id="PTHR33321">
    <property type="match status" value="1"/>
</dbReference>
<proteinExistence type="predicted"/>
<keyword evidence="3" id="KW-1185">Reference proteome</keyword>
<sequence length="226" mass="25066">MKNSLSIMVAFLAVMAFATANAVQYKATNNAQGTSGGTRFNQQIGLDHSKEIMATASNFIWTTFKQAPANRKSFDVVILIIEPVNGVAAATSQNEIHFNSDYIASYSGDVKTEFDGVIYHEMTHVWQWNGQGQAPGGLIEGIADFVRLKANYAPSHWVKPGQGDRWDQGYDVTAYFLDYCNGLKNGFVAQLNAKMKDGYSNDFFVQLLGKTVDQLWSDYKAKYGNQ</sequence>
<organism evidence="2 3">
    <name type="scientific">Rhynchospora breviuscula</name>
    <dbReference type="NCBI Taxonomy" id="2022672"/>
    <lineage>
        <taxon>Eukaryota</taxon>
        <taxon>Viridiplantae</taxon>
        <taxon>Streptophyta</taxon>
        <taxon>Embryophyta</taxon>
        <taxon>Tracheophyta</taxon>
        <taxon>Spermatophyta</taxon>
        <taxon>Magnoliopsida</taxon>
        <taxon>Liliopsida</taxon>
        <taxon>Poales</taxon>
        <taxon>Cyperaceae</taxon>
        <taxon>Cyperoideae</taxon>
        <taxon>Rhynchosporeae</taxon>
        <taxon>Rhynchospora</taxon>
    </lineage>
</organism>
<dbReference type="Pfam" id="PF04450">
    <property type="entry name" value="BSP"/>
    <property type="match status" value="1"/>
</dbReference>
<comment type="caution">
    <text evidence="2">The sequence shown here is derived from an EMBL/GenBank/DDBJ whole genome shotgun (WGS) entry which is preliminary data.</text>
</comment>
<dbReference type="AlphaFoldDB" id="A0A9Q0HPV3"/>